<evidence type="ECO:0000256" key="2">
    <source>
        <dbReference type="ARBA" id="ARBA00007362"/>
    </source>
</evidence>
<evidence type="ECO:0000259" key="7">
    <source>
        <dbReference type="Pfam" id="PF00892"/>
    </source>
</evidence>
<organism evidence="8">
    <name type="scientific">Sheuella amnicola</name>
    <dbReference type="NCBI Taxonomy" id="2707330"/>
    <lineage>
        <taxon>Bacteria</taxon>
        <taxon>Pseudomonadati</taxon>
        <taxon>Pseudomonadota</taxon>
        <taxon>Betaproteobacteria</taxon>
        <taxon>Burkholderiales</taxon>
        <taxon>Alcaligenaceae</taxon>
        <taxon>Sheuella</taxon>
    </lineage>
</organism>
<evidence type="ECO:0000256" key="3">
    <source>
        <dbReference type="ARBA" id="ARBA00022692"/>
    </source>
</evidence>
<accession>A0A6B2QX19</accession>
<dbReference type="AlphaFoldDB" id="A0A6B2QX19"/>
<feature type="domain" description="EamA" evidence="7">
    <location>
        <begin position="2"/>
        <end position="123"/>
    </location>
</feature>
<keyword evidence="4 6" id="KW-1133">Transmembrane helix</keyword>
<feature type="transmembrane region" description="Helical" evidence="6">
    <location>
        <begin position="61"/>
        <end position="81"/>
    </location>
</feature>
<dbReference type="EMBL" id="JAAGRN010000004">
    <property type="protein sequence ID" value="NDY83196.1"/>
    <property type="molecule type" value="Genomic_DNA"/>
</dbReference>
<dbReference type="Pfam" id="PF00892">
    <property type="entry name" value="EamA"/>
    <property type="match status" value="2"/>
</dbReference>
<proteinExistence type="inferred from homology"/>
<dbReference type="PANTHER" id="PTHR32322">
    <property type="entry name" value="INNER MEMBRANE TRANSPORTER"/>
    <property type="match status" value="1"/>
</dbReference>
<feature type="transmembrane region" description="Helical" evidence="6">
    <location>
        <begin position="139"/>
        <end position="160"/>
    </location>
</feature>
<protein>
    <submittedName>
        <fullName evidence="8">DMT family transporter</fullName>
    </submittedName>
</protein>
<dbReference type="GO" id="GO:0016020">
    <property type="term" value="C:membrane"/>
    <property type="evidence" value="ECO:0007669"/>
    <property type="project" value="UniProtKB-SubCell"/>
</dbReference>
<feature type="transmembrane region" description="Helical" evidence="6">
    <location>
        <begin position="172"/>
        <end position="191"/>
    </location>
</feature>
<sequence length="281" mass="29748">MLLGLWAVALFSLTLPATRLALESFDPLFVATGRASLAALLAAMFLILGKHRFPNPSELKYLLLVILGVGFGFPIFTALAMKHVDASHGGVMLGIMPLTTAAAGALLFKERPSIGFWVMALIGSALVIAFSLIRGSGALQWADLALLLAVVTGSIAYATGGFLSKTLGGLQVISWALVIASPVLVVIATMYAPDFSHVTIRGWTGFVYAALISQYLGFLPWFKGMALGGIARVGQTQLVQPFLTLIASAMLLGENLDTMTLAFAILVFFVVAAGRKFGVKR</sequence>
<feature type="domain" description="EamA" evidence="7">
    <location>
        <begin position="141"/>
        <end position="271"/>
    </location>
</feature>
<feature type="transmembrane region" description="Helical" evidence="6">
    <location>
        <begin position="259"/>
        <end position="278"/>
    </location>
</feature>
<feature type="transmembrane region" description="Helical" evidence="6">
    <location>
        <begin position="87"/>
        <end position="107"/>
    </location>
</feature>
<feature type="transmembrane region" description="Helical" evidence="6">
    <location>
        <begin position="31"/>
        <end position="49"/>
    </location>
</feature>
<comment type="similarity">
    <text evidence="2">Belongs to the EamA transporter family.</text>
</comment>
<dbReference type="InterPro" id="IPR037185">
    <property type="entry name" value="EmrE-like"/>
</dbReference>
<evidence type="ECO:0000256" key="4">
    <source>
        <dbReference type="ARBA" id="ARBA00022989"/>
    </source>
</evidence>
<dbReference type="SUPFAM" id="SSF103481">
    <property type="entry name" value="Multidrug resistance efflux transporter EmrE"/>
    <property type="match status" value="2"/>
</dbReference>
<feature type="transmembrane region" description="Helical" evidence="6">
    <location>
        <begin position="203"/>
        <end position="222"/>
    </location>
</feature>
<keyword evidence="3 6" id="KW-0812">Transmembrane</keyword>
<reference evidence="8" key="1">
    <citation type="submission" date="2020-02" db="EMBL/GenBank/DDBJ databases">
        <authorList>
            <person name="Chen W.-M."/>
        </authorList>
    </citation>
    <scope>NUCLEOTIDE SEQUENCE</scope>
    <source>
        <strain evidence="8">NBD-18</strain>
    </source>
</reference>
<comment type="subcellular location">
    <subcellularLocation>
        <location evidence="1">Membrane</location>
        <topology evidence="1">Multi-pass membrane protein</topology>
    </subcellularLocation>
</comment>
<evidence type="ECO:0000256" key="6">
    <source>
        <dbReference type="SAM" id="Phobius"/>
    </source>
</evidence>
<evidence type="ECO:0000256" key="1">
    <source>
        <dbReference type="ARBA" id="ARBA00004141"/>
    </source>
</evidence>
<evidence type="ECO:0000256" key="5">
    <source>
        <dbReference type="ARBA" id="ARBA00023136"/>
    </source>
</evidence>
<keyword evidence="5 6" id="KW-0472">Membrane</keyword>
<gene>
    <name evidence="8" type="ORF">G3I67_08120</name>
</gene>
<comment type="caution">
    <text evidence="8">The sequence shown here is derived from an EMBL/GenBank/DDBJ whole genome shotgun (WGS) entry which is preliminary data.</text>
</comment>
<evidence type="ECO:0000313" key="8">
    <source>
        <dbReference type="EMBL" id="NDY83196.1"/>
    </source>
</evidence>
<dbReference type="InterPro" id="IPR000620">
    <property type="entry name" value="EamA_dom"/>
</dbReference>
<dbReference type="PANTHER" id="PTHR32322:SF2">
    <property type="entry name" value="EAMA DOMAIN-CONTAINING PROTEIN"/>
    <property type="match status" value="1"/>
</dbReference>
<feature type="transmembrane region" description="Helical" evidence="6">
    <location>
        <begin position="234"/>
        <end position="253"/>
    </location>
</feature>
<feature type="transmembrane region" description="Helical" evidence="6">
    <location>
        <begin position="114"/>
        <end position="133"/>
    </location>
</feature>
<name>A0A6B2QX19_9BURK</name>
<dbReference type="InterPro" id="IPR050638">
    <property type="entry name" value="AA-Vitamin_Transporters"/>
</dbReference>